<proteinExistence type="predicted"/>
<dbReference type="Proteomes" id="UP000464086">
    <property type="component" value="Chromosome"/>
</dbReference>
<name>A0A6P1GFY0_SPHYA</name>
<keyword evidence="1" id="KW-1133">Transmembrane helix</keyword>
<dbReference type="AlphaFoldDB" id="A0A6P1GFY0"/>
<protein>
    <submittedName>
        <fullName evidence="2">Uncharacterized protein</fullName>
    </submittedName>
</protein>
<accession>A0A6P1GFY0</accession>
<gene>
    <name evidence="2" type="ORF">GS397_10265</name>
    <name evidence="3" type="ORF">HH800_06965</name>
</gene>
<dbReference type="Proteomes" id="UP000502611">
    <property type="component" value="Chromosome"/>
</dbReference>
<dbReference type="RefSeq" id="WP_125987771.1">
    <property type="nucleotide sequence ID" value="NZ_CP047218.1"/>
</dbReference>
<evidence type="ECO:0000313" key="4">
    <source>
        <dbReference type="Proteomes" id="UP000464086"/>
    </source>
</evidence>
<sequence length="61" mass="6635">MIDGRTAVDAAAGVGTIFTTLAVYAGQIAPILACISTAMAIGWFSIRYYHLFRYGHDIPRE</sequence>
<keyword evidence="1" id="KW-0472">Membrane</keyword>
<dbReference type="EMBL" id="CP047218">
    <property type="protein sequence ID" value="QHD67396.1"/>
    <property type="molecule type" value="Genomic_DNA"/>
</dbReference>
<feature type="transmembrane region" description="Helical" evidence="1">
    <location>
        <begin position="28"/>
        <end position="46"/>
    </location>
</feature>
<dbReference type="EMBL" id="CP053021">
    <property type="protein sequence ID" value="QJR01964.1"/>
    <property type="molecule type" value="Genomic_DNA"/>
</dbReference>
<reference evidence="2 4" key="1">
    <citation type="submission" date="2019-12" db="EMBL/GenBank/DDBJ databases">
        <title>Functional and genomic insights into the Sphingobium yanoikuyae YC-JY1, a bacterium efficiently degrading bisphenol A.</title>
        <authorList>
            <person name="Jia Y."/>
            <person name="Li X."/>
            <person name="Wang J."/>
            <person name="Eltoukhy A."/>
            <person name="Lamraoui I."/>
            <person name="Yan Y."/>
        </authorList>
    </citation>
    <scope>NUCLEOTIDE SEQUENCE [LARGE SCALE GENOMIC DNA]</scope>
    <source>
        <strain evidence="2 4">YC-JY1</strain>
    </source>
</reference>
<organism evidence="2 4">
    <name type="scientific">Sphingobium yanoikuyae</name>
    <name type="common">Sphingomonas yanoikuyae</name>
    <dbReference type="NCBI Taxonomy" id="13690"/>
    <lineage>
        <taxon>Bacteria</taxon>
        <taxon>Pseudomonadati</taxon>
        <taxon>Pseudomonadota</taxon>
        <taxon>Alphaproteobacteria</taxon>
        <taxon>Sphingomonadales</taxon>
        <taxon>Sphingomonadaceae</taxon>
        <taxon>Sphingobium</taxon>
    </lineage>
</organism>
<evidence type="ECO:0000313" key="3">
    <source>
        <dbReference type="EMBL" id="QJR01964.1"/>
    </source>
</evidence>
<evidence type="ECO:0000256" key="1">
    <source>
        <dbReference type="SAM" id="Phobius"/>
    </source>
</evidence>
<evidence type="ECO:0000313" key="5">
    <source>
        <dbReference type="Proteomes" id="UP000502611"/>
    </source>
</evidence>
<evidence type="ECO:0000313" key="2">
    <source>
        <dbReference type="EMBL" id="QHD67396.1"/>
    </source>
</evidence>
<keyword evidence="1" id="KW-0812">Transmembrane</keyword>
<reference evidence="3 5" key="2">
    <citation type="submission" date="2020-04" db="EMBL/GenBank/DDBJ databases">
        <title>The Whole Genome Analysis of High salt-tolerant Sphingobium yanoikuyae YC-XJ2 with Aryl organophosphorus flame retardants (aryl-OPFRs)-degrading capacity and characteristics of Related phosphotriesterase.</title>
        <authorList>
            <person name="Li X."/>
        </authorList>
    </citation>
    <scope>NUCLEOTIDE SEQUENCE [LARGE SCALE GENOMIC DNA]</scope>
    <source>
        <strain evidence="3 5">YC-XJ2</strain>
    </source>
</reference>